<dbReference type="OrthoDB" id="127592at2"/>
<dbReference type="Gene3D" id="3.40.50.200">
    <property type="entry name" value="Peptidase S8/S53 domain"/>
    <property type="match status" value="1"/>
</dbReference>
<dbReference type="InterPro" id="IPR030400">
    <property type="entry name" value="Sedolisin_dom"/>
</dbReference>
<evidence type="ECO:0000256" key="8">
    <source>
        <dbReference type="PROSITE-ProRule" id="PRU01032"/>
    </source>
</evidence>
<feature type="active site" description="Charge relay system" evidence="8">
    <location>
        <position position="595"/>
    </location>
</feature>
<evidence type="ECO:0000256" key="6">
    <source>
        <dbReference type="ARBA" id="ARBA00022837"/>
    </source>
</evidence>
<feature type="active site" description="Charge relay system" evidence="8">
    <location>
        <position position="331"/>
    </location>
</feature>
<organism evidence="10 11">
    <name type="scientific">Pseudolysobacter antarcticus</name>
    <dbReference type="NCBI Taxonomy" id="2511995"/>
    <lineage>
        <taxon>Bacteria</taxon>
        <taxon>Pseudomonadati</taxon>
        <taxon>Pseudomonadota</taxon>
        <taxon>Gammaproteobacteria</taxon>
        <taxon>Lysobacterales</taxon>
        <taxon>Rhodanobacteraceae</taxon>
        <taxon>Pseudolysobacter</taxon>
    </lineage>
</organism>
<keyword evidence="11" id="KW-1185">Reference proteome</keyword>
<dbReference type="RefSeq" id="WP_129831432.1">
    <property type="nucleotide sequence ID" value="NZ_CP035704.1"/>
</dbReference>
<proteinExistence type="predicted"/>
<keyword evidence="5 8" id="KW-0720">Serine protease</keyword>
<dbReference type="GO" id="GO:0004252">
    <property type="term" value="F:serine-type endopeptidase activity"/>
    <property type="evidence" value="ECO:0007669"/>
    <property type="project" value="UniProtKB-UniRule"/>
</dbReference>
<evidence type="ECO:0000256" key="7">
    <source>
        <dbReference type="ARBA" id="ARBA00023145"/>
    </source>
</evidence>
<dbReference type="Proteomes" id="UP000291562">
    <property type="component" value="Chromosome"/>
</dbReference>
<dbReference type="GO" id="GO:0046872">
    <property type="term" value="F:metal ion binding"/>
    <property type="evidence" value="ECO:0007669"/>
    <property type="project" value="UniProtKB-KW"/>
</dbReference>
<evidence type="ECO:0000256" key="5">
    <source>
        <dbReference type="ARBA" id="ARBA00022825"/>
    </source>
</evidence>
<dbReference type="Pfam" id="PF09286">
    <property type="entry name" value="Pro-kuma_activ"/>
    <property type="match status" value="1"/>
</dbReference>
<gene>
    <name evidence="10" type="ORF">ELE36_01615</name>
</gene>
<dbReference type="SMART" id="SM00944">
    <property type="entry name" value="Pro-kuma_activ"/>
    <property type="match status" value="1"/>
</dbReference>
<feature type="domain" description="Peptidase S53" evidence="9">
    <location>
        <begin position="245"/>
        <end position="744"/>
    </location>
</feature>
<dbReference type="PROSITE" id="PS51695">
    <property type="entry name" value="SEDOLISIN"/>
    <property type="match status" value="1"/>
</dbReference>
<evidence type="ECO:0000313" key="11">
    <source>
        <dbReference type="Proteomes" id="UP000291562"/>
    </source>
</evidence>
<dbReference type="GO" id="GO:0006508">
    <property type="term" value="P:proteolysis"/>
    <property type="evidence" value="ECO:0007669"/>
    <property type="project" value="UniProtKB-KW"/>
</dbReference>
<evidence type="ECO:0000256" key="1">
    <source>
        <dbReference type="ARBA" id="ARBA00001913"/>
    </source>
</evidence>
<dbReference type="InterPro" id="IPR036852">
    <property type="entry name" value="Peptidase_S8/S53_dom_sf"/>
</dbReference>
<keyword evidence="4 8" id="KW-0378">Hydrolase</keyword>
<keyword evidence="3" id="KW-0479">Metal-binding</keyword>
<comment type="cofactor">
    <cofactor evidence="1">
        <name>Ca(2+)</name>
        <dbReference type="ChEBI" id="CHEBI:29108"/>
    </cofactor>
</comment>
<dbReference type="PANTHER" id="PTHR14218:SF15">
    <property type="entry name" value="TRIPEPTIDYL-PEPTIDASE 1"/>
    <property type="match status" value="1"/>
</dbReference>
<evidence type="ECO:0000259" key="9">
    <source>
        <dbReference type="PROSITE" id="PS51695"/>
    </source>
</evidence>
<dbReference type="SUPFAM" id="SSF54897">
    <property type="entry name" value="Protease propeptides/inhibitors"/>
    <property type="match status" value="1"/>
</dbReference>
<dbReference type="CDD" id="cd11377">
    <property type="entry name" value="Pro-peptidase_S53"/>
    <property type="match status" value="1"/>
</dbReference>
<evidence type="ECO:0000256" key="4">
    <source>
        <dbReference type="ARBA" id="ARBA00022801"/>
    </source>
</evidence>
<dbReference type="KEGG" id="xbc:ELE36_01615"/>
<evidence type="ECO:0000256" key="2">
    <source>
        <dbReference type="ARBA" id="ARBA00022670"/>
    </source>
</evidence>
<reference evidence="10 11" key="1">
    <citation type="submission" date="2019-01" db="EMBL/GenBank/DDBJ databases">
        <title>Pseudolysobacter antarctica gen. nov., sp. nov., isolated from Fildes Peninsula, Antarctica.</title>
        <authorList>
            <person name="Wei Z."/>
            <person name="Peng F."/>
        </authorList>
    </citation>
    <scope>NUCLEOTIDE SEQUENCE [LARGE SCALE GENOMIC DNA]</scope>
    <source>
        <strain evidence="10 11">AQ6-296</strain>
    </source>
</reference>
<sequence>MIKPLVRLGSSLLGITSLLLGISVDAAPSPIAFPQILQGISQQNRAILVGNTSRYVTSGRDTGVLADAENLDNMLLQLQRSPERERALQDMIEAMHNPQSPSFHHWLSNDDLFTEYGPAQQDIDTVVSWLGSNGFTVNAVHPNGMLIDFSGNAGQVKRAFATTLHRYNLNGKVYLSNANDPSIPAALAPVVVGIVSLNNLFPQPQLHEPIAAAKGKLVLESANSAAKSTPLWNPEFTIGSGTRYLVAPYDFDTIYNVGPVWSAGITGAGQTIAVIENTNILNAGDVTTFRDAFGIGSAAGYSGTFTQLHPSGATACRDPGVTANEKEAALDAEWAGVAAPNANIQIASCQDTGVTFGGLIAANNLIASANPPKIMSLSYGVCESQNGATANAAYVSAWQTAAAKGISVFVAAGDEGATSCDAGANYATQGISVSGFASTPYNVAVGGTDFRDTVDGSNAAYWNSSNGAGRSTAKSYVPEIPWNNSCASSILYTFKGYADGVSYCNTAVAYNNNFVSTSAASGGASSYSSKPSWQTGVLGIVNDSKRDLPDVSLFAANGLYGHAMLYCMSDTTNGGVTCDFTNTSDALHSVGGGTSFSAPALAGIQALINQATGQSWGNMNTRYYALAAKQYGSTASPNNANVSSCNANTGNGIGSNCVFQDVTSGDIAVPCKYGSTNCYSNYTGANNDNCNDASSTPDKASTCGVISTSSSSAQPAYAATPGWDFATGLGSVNVANLVAAMLPPPVASKLKFTVQPVNGSAGSTLATIKVSVESSSGVVVTDNTSAITLALANNPGAANLAGTLTVNAVNGVATFSNISLNKLGAGYSLNASAASLTADTSSAFNIGAGAAAKLVFAQQPSNALAGSALNPAITVQVQDANGNIATSSAAVVLSIGTNPGNAALTGSTTTANAGTATFNAATLDKVGSSYTLIATSNGLTNATSATFNISPGAAAKLVYATQPPSSLSADATFNASVSVQDANGNIVTSDASSVSLVLSGNSNNVMLASSSMITANVVKGIATFTNLSVNKAGSNYALGATDASLASATSNTFVVTPGSAAKLAYTTAAPANLPSGAVFGVTVVVQDANSNTVTTDASPVTLALSGGAGNAILSGTTTISAINGTATFAGLSVDKIGNNYTLSASDAGLTNASSNFNTTAGAAAKLVFVQQPGNSVAGAALASAITVQVLDASGNLVTSDSSVITLAIANNPGASSLSGTTTINAVNGVASFTNISLNKAAAGYSLHATDGNLDAAGSNTFDISPGATTQLIFATQPSDIMQDQALSKVTVTLLDQFQNVVTNDSSSVITLAASSCSGTSLGAQTVTNGVATFSGGRSFRTAVAALQLTAAAADQPALSATSAPFAVVANPDKVFYTTFETCTP</sequence>
<dbReference type="InterPro" id="IPR050819">
    <property type="entry name" value="Tripeptidyl-peptidase_I"/>
</dbReference>
<keyword evidence="7" id="KW-0865">Zymogen</keyword>
<dbReference type="SUPFAM" id="SSF52743">
    <property type="entry name" value="Subtilisin-like"/>
    <property type="match status" value="1"/>
</dbReference>
<evidence type="ECO:0000313" key="10">
    <source>
        <dbReference type="EMBL" id="QBB69176.1"/>
    </source>
</evidence>
<name>A0A411HFB7_9GAMM</name>
<keyword evidence="6" id="KW-0106">Calcium</keyword>
<protein>
    <recommendedName>
        <fullName evidence="9">Peptidase S53 domain-containing protein</fullName>
    </recommendedName>
</protein>
<dbReference type="InterPro" id="IPR015366">
    <property type="entry name" value="S53_propep"/>
</dbReference>
<comment type="caution">
    <text evidence="8">Lacks conserved residue(s) required for the propagation of feature annotation.</text>
</comment>
<dbReference type="EMBL" id="CP035704">
    <property type="protein sequence ID" value="QBB69176.1"/>
    <property type="molecule type" value="Genomic_DNA"/>
</dbReference>
<dbReference type="GO" id="GO:0008240">
    <property type="term" value="F:tripeptidyl-peptidase activity"/>
    <property type="evidence" value="ECO:0007669"/>
    <property type="project" value="TreeGrafter"/>
</dbReference>
<keyword evidence="2 8" id="KW-0645">Protease</keyword>
<evidence type="ECO:0000256" key="3">
    <source>
        <dbReference type="ARBA" id="ARBA00022723"/>
    </source>
</evidence>
<accession>A0A411HFB7</accession>
<dbReference type="PANTHER" id="PTHR14218">
    <property type="entry name" value="PROTEASE S8 TRIPEPTIDYL PEPTIDASE I CLN2"/>
    <property type="match status" value="1"/>
</dbReference>
<feature type="active site" description="Charge relay system" evidence="8">
    <location>
        <position position="327"/>
    </location>
</feature>